<evidence type="ECO:0000256" key="1">
    <source>
        <dbReference type="ARBA" id="ARBA00004651"/>
    </source>
</evidence>
<evidence type="ECO:0000259" key="12">
    <source>
        <dbReference type="PROSITE" id="PS50885"/>
    </source>
</evidence>
<evidence type="ECO:0000256" key="5">
    <source>
        <dbReference type="ARBA" id="ARBA00022989"/>
    </source>
</evidence>
<keyword evidence="7 9" id="KW-0807">Transducer</keyword>
<dbReference type="PANTHER" id="PTHR32089">
    <property type="entry name" value="METHYL-ACCEPTING CHEMOTAXIS PROTEIN MCPB"/>
    <property type="match status" value="1"/>
</dbReference>
<organism evidence="13 14">
    <name type="scientific">Lachnoclostridium phytofermentans (strain ATCC 700394 / DSM 18823 / ISDg)</name>
    <name type="common">Clostridium phytofermentans</name>
    <dbReference type="NCBI Taxonomy" id="357809"/>
    <lineage>
        <taxon>Bacteria</taxon>
        <taxon>Bacillati</taxon>
        <taxon>Bacillota</taxon>
        <taxon>Clostridia</taxon>
        <taxon>Lachnospirales</taxon>
        <taxon>Lachnospiraceae</taxon>
    </lineage>
</organism>
<dbReference type="CDD" id="cd06225">
    <property type="entry name" value="HAMP"/>
    <property type="match status" value="1"/>
</dbReference>
<name>A9KHV6_LACP7</name>
<dbReference type="HOGENOM" id="CLU_000445_107_19_9"/>
<evidence type="ECO:0000256" key="6">
    <source>
        <dbReference type="ARBA" id="ARBA00023136"/>
    </source>
</evidence>
<keyword evidence="2" id="KW-1003">Cell membrane</keyword>
<accession>A9KHV6</accession>
<feature type="domain" description="Methyl-accepting transducer" evidence="11">
    <location>
        <begin position="378"/>
        <end position="635"/>
    </location>
</feature>
<dbReference type="PROSITE" id="PS50885">
    <property type="entry name" value="HAMP"/>
    <property type="match status" value="1"/>
</dbReference>
<keyword evidence="3" id="KW-0145">Chemotaxis</keyword>
<dbReference type="GO" id="GO:0007165">
    <property type="term" value="P:signal transduction"/>
    <property type="evidence" value="ECO:0007669"/>
    <property type="project" value="UniProtKB-KW"/>
</dbReference>
<feature type="transmembrane region" description="Helical" evidence="10">
    <location>
        <begin position="284"/>
        <end position="303"/>
    </location>
</feature>
<dbReference type="Gene3D" id="3.30.450.20">
    <property type="entry name" value="PAS domain"/>
    <property type="match status" value="1"/>
</dbReference>
<keyword evidence="6 10" id="KW-0472">Membrane</keyword>
<dbReference type="InterPro" id="IPR033479">
    <property type="entry name" value="dCache_1"/>
</dbReference>
<dbReference type="Pfam" id="PF00015">
    <property type="entry name" value="MCPsignal"/>
    <property type="match status" value="1"/>
</dbReference>
<comment type="subcellular location">
    <subcellularLocation>
        <location evidence="1">Cell membrane</location>
        <topology evidence="1">Multi-pass membrane protein</topology>
    </subcellularLocation>
</comment>
<dbReference type="Pfam" id="PF02743">
    <property type="entry name" value="dCache_1"/>
    <property type="match status" value="1"/>
</dbReference>
<evidence type="ECO:0000256" key="2">
    <source>
        <dbReference type="ARBA" id="ARBA00022475"/>
    </source>
</evidence>
<proteinExistence type="inferred from homology"/>
<gene>
    <name evidence="13" type="ordered locus">Cphy_3450</name>
</gene>
<dbReference type="PANTHER" id="PTHR32089:SF112">
    <property type="entry name" value="LYSOZYME-LIKE PROTEIN-RELATED"/>
    <property type="match status" value="1"/>
</dbReference>
<feature type="domain" description="HAMP" evidence="12">
    <location>
        <begin position="304"/>
        <end position="359"/>
    </location>
</feature>
<evidence type="ECO:0000313" key="13">
    <source>
        <dbReference type="EMBL" id="ABX43803.1"/>
    </source>
</evidence>
<dbReference type="eggNOG" id="COG0840">
    <property type="taxonomic scope" value="Bacteria"/>
</dbReference>
<dbReference type="InterPro" id="IPR003660">
    <property type="entry name" value="HAMP_dom"/>
</dbReference>
<evidence type="ECO:0000256" key="10">
    <source>
        <dbReference type="SAM" id="Phobius"/>
    </source>
</evidence>
<dbReference type="GO" id="GO:0006935">
    <property type="term" value="P:chemotaxis"/>
    <property type="evidence" value="ECO:0007669"/>
    <property type="project" value="UniProtKB-KW"/>
</dbReference>
<dbReference type="Gene3D" id="1.10.287.950">
    <property type="entry name" value="Methyl-accepting chemotaxis protein"/>
    <property type="match status" value="1"/>
</dbReference>
<dbReference type="Proteomes" id="UP000000370">
    <property type="component" value="Chromosome"/>
</dbReference>
<keyword evidence="4 10" id="KW-0812">Transmembrane</keyword>
<evidence type="ECO:0000256" key="4">
    <source>
        <dbReference type="ARBA" id="ARBA00022692"/>
    </source>
</evidence>
<dbReference type="STRING" id="357809.Cphy_3450"/>
<keyword evidence="14" id="KW-1185">Reference proteome</keyword>
<dbReference type="RefSeq" id="WP_012201451.1">
    <property type="nucleotide sequence ID" value="NC_010001.1"/>
</dbReference>
<evidence type="ECO:0000256" key="8">
    <source>
        <dbReference type="ARBA" id="ARBA00029447"/>
    </source>
</evidence>
<dbReference type="SMART" id="SM00304">
    <property type="entry name" value="HAMP"/>
    <property type="match status" value="1"/>
</dbReference>
<evidence type="ECO:0000256" key="3">
    <source>
        <dbReference type="ARBA" id="ARBA00022500"/>
    </source>
</evidence>
<dbReference type="KEGG" id="cpy:Cphy_3450"/>
<dbReference type="OrthoDB" id="9814363at2"/>
<protein>
    <submittedName>
        <fullName evidence="13">Methyl-accepting chemotaxis sensory transducer</fullName>
    </submittedName>
</protein>
<dbReference type="SMART" id="SM00283">
    <property type="entry name" value="MA"/>
    <property type="match status" value="1"/>
</dbReference>
<sequence length="664" mass="71921" precursor="true">MKSQSIKTRLIIQFTVLILLALITSGIITINIASNIIIEEAKTTLEALALDAAKLESSRLESQRKILDTISVMEEMESMDLLQQQRLLKRMVDETGFIELGILSQDGTIVYSQGNSIKIEDTHPVRNALNSNGHAISFGISVATGEITLIQAVSIENNGEVLGALVGRMDGNSLSLLAADIGYGEEGYSYIVDSKGTVIGHKNQDYVMNQFSPIEEAKTDDNYKSLAKSFEKILSQDKGTSNYQFNGGDQFIGFANVPGTDWTFVIVASRAEILSSVSVLQRSIIIVVTIVLLIGIILTYSIGSSLTKPIINTIEHSKKIASLDLRSNLDQKYLKKKDEIGELARSLQNIIHSLRTILMEIHSSSEQLSSSSEELTATTQQASSAACEIAKTIEEIADGASEQAKSTEVGTSKAQSLGRTIELVKGDIDKVKDSSRQVSNVVTEGLEDIALLSKITDESTVAVHDIYEVIMEMNESSNKIGEASGVIESIAAQTNLLSLNAAIEAARVGEAGKGFAVVAEEIRKLAEQSSKSTKLINEIVSELQHNTENAVTTIKRVSVISNEQANSVVSNNQKYEIIAKTMTNSMDAIKQLDRSGDDMDVMRKAIIEEFESLSAVAEENAAASEEVSASTEEQTASIEEISNASDYLSELASKLNSLVTEFKL</sequence>
<dbReference type="GO" id="GO:0005886">
    <property type="term" value="C:plasma membrane"/>
    <property type="evidence" value="ECO:0007669"/>
    <property type="project" value="UniProtKB-SubCell"/>
</dbReference>
<reference evidence="14" key="1">
    <citation type="submission" date="2007-11" db="EMBL/GenBank/DDBJ databases">
        <title>Complete genome sequence of Clostridium phytofermentans ISDg.</title>
        <authorList>
            <person name="Leschine S.B."/>
            <person name="Warnick T.A."/>
            <person name="Blanchard J.L."/>
            <person name="Schnell D.J."/>
            <person name="Petit E.L."/>
            <person name="LaTouf W.G."/>
            <person name="Copeland A."/>
            <person name="Lucas S."/>
            <person name="Lapidus A."/>
            <person name="Barry K."/>
            <person name="Glavina del Rio T."/>
            <person name="Dalin E."/>
            <person name="Tice H."/>
            <person name="Pitluck S."/>
            <person name="Kiss H."/>
            <person name="Brettin T."/>
            <person name="Bruce D."/>
            <person name="Detter J.C."/>
            <person name="Han C."/>
            <person name="Kuske C."/>
            <person name="Schmutz J."/>
            <person name="Larimer F."/>
            <person name="Land M."/>
            <person name="Hauser L."/>
            <person name="Kyrpides N."/>
            <person name="Kim E.A."/>
            <person name="Richardson P."/>
        </authorList>
    </citation>
    <scope>NUCLEOTIDE SEQUENCE [LARGE SCALE GENOMIC DNA]</scope>
    <source>
        <strain evidence="14">ATCC 700394 / DSM 18823 / ISDg</strain>
    </source>
</reference>
<evidence type="ECO:0000256" key="7">
    <source>
        <dbReference type="ARBA" id="ARBA00023224"/>
    </source>
</evidence>
<dbReference type="EMBL" id="CP000885">
    <property type="protein sequence ID" value="ABX43803.1"/>
    <property type="molecule type" value="Genomic_DNA"/>
</dbReference>
<dbReference type="CDD" id="cd12912">
    <property type="entry name" value="PDC2_MCP_like"/>
    <property type="match status" value="1"/>
</dbReference>
<evidence type="ECO:0000313" key="14">
    <source>
        <dbReference type="Proteomes" id="UP000000370"/>
    </source>
</evidence>
<evidence type="ECO:0000259" key="11">
    <source>
        <dbReference type="PROSITE" id="PS50111"/>
    </source>
</evidence>
<dbReference type="PROSITE" id="PS50111">
    <property type="entry name" value="CHEMOTAXIS_TRANSDUC_2"/>
    <property type="match status" value="1"/>
</dbReference>
<dbReference type="InterPro" id="IPR004089">
    <property type="entry name" value="MCPsignal_dom"/>
</dbReference>
<dbReference type="AlphaFoldDB" id="A9KHV6"/>
<evidence type="ECO:0000256" key="9">
    <source>
        <dbReference type="PROSITE-ProRule" id="PRU00284"/>
    </source>
</evidence>
<dbReference type="SUPFAM" id="SSF58104">
    <property type="entry name" value="Methyl-accepting chemotaxis protein (MCP) signaling domain"/>
    <property type="match status" value="1"/>
</dbReference>
<comment type="similarity">
    <text evidence="8">Belongs to the methyl-accepting chemotaxis (MCP) protein family.</text>
</comment>
<keyword evidence="5 10" id="KW-1133">Transmembrane helix</keyword>